<dbReference type="OrthoDB" id="1326385at2"/>
<dbReference type="AlphaFoldDB" id="A0A1M5QMA6"/>
<evidence type="ECO:0000313" key="7">
    <source>
        <dbReference type="Proteomes" id="UP000184384"/>
    </source>
</evidence>
<dbReference type="GO" id="GO:0016757">
    <property type="term" value="F:glycosyltransferase activity"/>
    <property type="evidence" value="ECO:0007669"/>
    <property type="project" value="UniProtKB-KW"/>
</dbReference>
<dbReference type="EMBL" id="PVUB01000013">
    <property type="protein sequence ID" value="PRZ20068.1"/>
    <property type="molecule type" value="Genomic_DNA"/>
</dbReference>
<keyword evidence="3 6" id="KW-0808">Transferase</keyword>
<evidence type="ECO:0000256" key="3">
    <source>
        <dbReference type="ARBA" id="ARBA00022679"/>
    </source>
</evidence>
<dbReference type="InterPro" id="IPR029044">
    <property type="entry name" value="Nucleotide-diphossugar_trans"/>
</dbReference>
<gene>
    <name evidence="5" type="ORF">BC624_11328</name>
    <name evidence="6" type="ORF">SAMN05443373_10847</name>
</gene>
<evidence type="ECO:0000313" key="8">
    <source>
        <dbReference type="Proteomes" id="UP000237771"/>
    </source>
</evidence>
<evidence type="ECO:0000256" key="2">
    <source>
        <dbReference type="ARBA" id="ARBA00022676"/>
    </source>
</evidence>
<sequence>MIIVCHLRDKITSVVSRDNQRIHFDYQGTIAKGLLLLAERFPNEKMVWCHADWVQNLDLKAIESLFHHDKMMFSYSGASNNYFQSTIGYVEESPFIKINKKVSYPSWQMSSLVGVLHASLLLSVKDKIKADSNFDYYLNSLAKLCMPLGLFCYSEPKLLQGLEKVSIPQASMYTLFRFVRQHYKKRWTLLLVLNLIIYERRFPFGAFLYAGFFMNRNKNGINLDAIAVNSSLKVVERATIDVIIPTIGRKMYLYDVLCDLRNQSHLPKNVIIVEQNPLADSVSELDYLQTEDWPFVIKHSFTHQPGACNARNIALKQLESEWVFLADDDIRIPPFFIFSAIERINAMGAKAVSLSCLVEEEIQKYTGVFQWISFGSGCSIVASESLKELQFDLVFEFGYGEDSDFGMQLRNNGFDILYLPEPSIKHLRAPMGGFRTRPHLPWHKDGIQPKPSPTIMFFKINNLSKEQLLGYKTVLFFKYYKHQKIKNPIRYFLYFRKQWRRSVFWANKLKERQ</sequence>
<dbReference type="SUPFAM" id="SSF53448">
    <property type="entry name" value="Nucleotide-diphospho-sugar transferases"/>
    <property type="match status" value="1"/>
</dbReference>
<dbReference type="Proteomes" id="UP000237771">
    <property type="component" value="Unassembled WGS sequence"/>
</dbReference>
<accession>A0A1M5QMA6</accession>
<name>A0A1M5QMA6_9FLAO</name>
<dbReference type="Proteomes" id="UP000184384">
    <property type="component" value="Unassembled WGS sequence"/>
</dbReference>
<evidence type="ECO:0000259" key="4">
    <source>
        <dbReference type="Pfam" id="PF00535"/>
    </source>
</evidence>
<comment type="similarity">
    <text evidence="1">Belongs to the glycosyltransferase 2 family.</text>
</comment>
<dbReference type="STRING" id="280093.SAMN05443373_10847"/>
<dbReference type="InterPro" id="IPR001173">
    <property type="entry name" value="Glyco_trans_2-like"/>
</dbReference>
<proteinExistence type="inferred from homology"/>
<dbReference type="Gene3D" id="3.90.550.10">
    <property type="entry name" value="Spore Coat Polysaccharide Biosynthesis Protein SpsA, Chain A"/>
    <property type="match status" value="1"/>
</dbReference>
<evidence type="ECO:0000313" key="5">
    <source>
        <dbReference type="EMBL" id="PRZ20068.1"/>
    </source>
</evidence>
<reference evidence="7" key="2">
    <citation type="submission" date="2016-11" db="EMBL/GenBank/DDBJ databases">
        <authorList>
            <person name="Varghese N."/>
            <person name="Submissions S."/>
        </authorList>
    </citation>
    <scope>NUCLEOTIDE SEQUENCE [LARGE SCALE GENOMIC DNA]</scope>
    <source>
        <strain evidence="7">DSM 19729</strain>
    </source>
</reference>
<dbReference type="EMBL" id="FQWO01000008">
    <property type="protein sequence ID" value="SHH14880.1"/>
    <property type="molecule type" value="Genomic_DNA"/>
</dbReference>
<dbReference type="RefSeq" id="WP_072944335.1">
    <property type="nucleotide sequence ID" value="NZ_FQWO01000008.1"/>
</dbReference>
<evidence type="ECO:0000313" key="6">
    <source>
        <dbReference type="EMBL" id="SHH14880.1"/>
    </source>
</evidence>
<evidence type="ECO:0000256" key="1">
    <source>
        <dbReference type="ARBA" id="ARBA00006739"/>
    </source>
</evidence>
<organism evidence="6 7">
    <name type="scientific">Flavobacterium granuli</name>
    <dbReference type="NCBI Taxonomy" id="280093"/>
    <lineage>
        <taxon>Bacteria</taxon>
        <taxon>Pseudomonadati</taxon>
        <taxon>Bacteroidota</taxon>
        <taxon>Flavobacteriia</taxon>
        <taxon>Flavobacteriales</taxon>
        <taxon>Flavobacteriaceae</taxon>
        <taxon>Flavobacterium</taxon>
    </lineage>
</organism>
<protein>
    <submittedName>
        <fullName evidence="5">GT2 family glycosyltransferase</fullName>
    </submittedName>
    <submittedName>
        <fullName evidence="6">Glycosyltransferase, GT2 family</fullName>
    </submittedName>
</protein>
<feature type="domain" description="Glycosyltransferase 2-like" evidence="4">
    <location>
        <begin position="242"/>
        <end position="356"/>
    </location>
</feature>
<dbReference type="PANTHER" id="PTHR43179">
    <property type="entry name" value="RHAMNOSYLTRANSFERASE WBBL"/>
    <property type="match status" value="1"/>
</dbReference>
<dbReference type="PANTHER" id="PTHR43179:SF12">
    <property type="entry name" value="GALACTOFURANOSYLTRANSFERASE GLFT2"/>
    <property type="match status" value="1"/>
</dbReference>
<keyword evidence="8" id="KW-1185">Reference proteome</keyword>
<dbReference type="Pfam" id="PF00535">
    <property type="entry name" value="Glycos_transf_2"/>
    <property type="match status" value="1"/>
</dbReference>
<keyword evidence="2" id="KW-0328">Glycosyltransferase</keyword>
<reference evidence="6" key="1">
    <citation type="submission" date="2016-11" db="EMBL/GenBank/DDBJ databases">
        <authorList>
            <person name="Jaros S."/>
            <person name="Januszkiewicz K."/>
            <person name="Wedrychowicz H."/>
        </authorList>
    </citation>
    <scope>NUCLEOTIDE SEQUENCE [LARGE SCALE GENOMIC DNA]</scope>
    <source>
        <strain evidence="6">DSM 19729</strain>
    </source>
</reference>
<reference evidence="5 8" key="3">
    <citation type="submission" date="2018-03" db="EMBL/GenBank/DDBJ databases">
        <title>Genomic Encyclopedia of Archaeal and Bacterial Type Strains, Phase II (KMG-II): from individual species to whole genera.</title>
        <authorList>
            <person name="Goeker M."/>
        </authorList>
    </citation>
    <scope>NUCLEOTIDE SEQUENCE [LARGE SCALE GENOMIC DNA]</scope>
    <source>
        <strain evidence="5 8">DSM 17797</strain>
    </source>
</reference>